<dbReference type="EMBL" id="BKCP01005594">
    <property type="protein sequence ID" value="GER39211.1"/>
    <property type="molecule type" value="Genomic_DNA"/>
</dbReference>
<name>A0A5A7Q2V4_STRAF</name>
<sequence length="102" mass="11820">MGLSRLLLLGHRIAEPKLFKLNPLPTQFSSKNYSKTYNISVVPSSFSAFHRFRSIHVKMLNFFVPGLFVVLELIFTLLTCKYELHVLDSTSSRLLDLKIDRY</sequence>
<accession>A0A5A7Q2V4</accession>
<dbReference type="Proteomes" id="UP000325081">
    <property type="component" value="Unassembled WGS sequence"/>
</dbReference>
<keyword evidence="1" id="KW-0472">Membrane</keyword>
<organism evidence="2 3">
    <name type="scientific">Striga asiatica</name>
    <name type="common">Asiatic witchweed</name>
    <name type="synonym">Buchnera asiatica</name>
    <dbReference type="NCBI Taxonomy" id="4170"/>
    <lineage>
        <taxon>Eukaryota</taxon>
        <taxon>Viridiplantae</taxon>
        <taxon>Streptophyta</taxon>
        <taxon>Embryophyta</taxon>
        <taxon>Tracheophyta</taxon>
        <taxon>Spermatophyta</taxon>
        <taxon>Magnoliopsida</taxon>
        <taxon>eudicotyledons</taxon>
        <taxon>Gunneridae</taxon>
        <taxon>Pentapetalae</taxon>
        <taxon>asterids</taxon>
        <taxon>lamiids</taxon>
        <taxon>Lamiales</taxon>
        <taxon>Orobanchaceae</taxon>
        <taxon>Buchnereae</taxon>
        <taxon>Striga</taxon>
    </lineage>
</organism>
<keyword evidence="1" id="KW-1133">Transmembrane helix</keyword>
<feature type="transmembrane region" description="Helical" evidence="1">
    <location>
        <begin position="59"/>
        <end position="78"/>
    </location>
</feature>
<keyword evidence="3" id="KW-1185">Reference proteome</keyword>
<dbReference type="AlphaFoldDB" id="A0A5A7Q2V4"/>
<proteinExistence type="predicted"/>
<evidence type="ECO:0000313" key="2">
    <source>
        <dbReference type="EMBL" id="GER39211.1"/>
    </source>
</evidence>
<comment type="caution">
    <text evidence="2">The sequence shown here is derived from an EMBL/GenBank/DDBJ whole genome shotgun (WGS) entry which is preliminary data.</text>
</comment>
<evidence type="ECO:0000256" key="1">
    <source>
        <dbReference type="SAM" id="Phobius"/>
    </source>
</evidence>
<evidence type="ECO:0000313" key="3">
    <source>
        <dbReference type="Proteomes" id="UP000325081"/>
    </source>
</evidence>
<keyword evidence="1" id="KW-0812">Transmembrane</keyword>
<gene>
    <name evidence="2" type="ORF">STAS_15813</name>
</gene>
<reference evidence="3" key="1">
    <citation type="journal article" date="2019" name="Curr. Biol.">
        <title>Genome Sequence of Striga asiatica Provides Insight into the Evolution of Plant Parasitism.</title>
        <authorList>
            <person name="Yoshida S."/>
            <person name="Kim S."/>
            <person name="Wafula E.K."/>
            <person name="Tanskanen J."/>
            <person name="Kim Y.M."/>
            <person name="Honaas L."/>
            <person name="Yang Z."/>
            <person name="Spallek T."/>
            <person name="Conn C.E."/>
            <person name="Ichihashi Y."/>
            <person name="Cheong K."/>
            <person name="Cui S."/>
            <person name="Der J.P."/>
            <person name="Gundlach H."/>
            <person name="Jiao Y."/>
            <person name="Hori C."/>
            <person name="Ishida J.K."/>
            <person name="Kasahara H."/>
            <person name="Kiba T."/>
            <person name="Kim M.S."/>
            <person name="Koo N."/>
            <person name="Laohavisit A."/>
            <person name="Lee Y.H."/>
            <person name="Lumba S."/>
            <person name="McCourt P."/>
            <person name="Mortimer J.C."/>
            <person name="Mutuku J.M."/>
            <person name="Nomura T."/>
            <person name="Sasaki-Sekimoto Y."/>
            <person name="Seto Y."/>
            <person name="Wang Y."/>
            <person name="Wakatake T."/>
            <person name="Sakakibara H."/>
            <person name="Demura T."/>
            <person name="Yamaguchi S."/>
            <person name="Yoneyama K."/>
            <person name="Manabe R.I."/>
            <person name="Nelson D.C."/>
            <person name="Schulman A.H."/>
            <person name="Timko M.P."/>
            <person name="dePamphilis C.W."/>
            <person name="Choi D."/>
            <person name="Shirasu K."/>
        </authorList>
    </citation>
    <scope>NUCLEOTIDE SEQUENCE [LARGE SCALE GENOMIC DNA]</scope>
    <source>
        <strain evidence="3">cv. UVA1</strain>
    </source>
</reference>
<protein>
    <submittedName>
        <fullName evidence="2">Ribonuclease P protein component</fullName>
    </submittedName>
</protein>